<accession>A0A9X2FKU7</accession>
<comment type="caution">
    <text evidence="2">The sequence shown here is derived from an EMBL/GenBank/DDBJ whole genome shotgun (WGS) entry which is preliminary data.</text>
</comment>
<dbReference type="AlphaFoldDB" id="A0A9X2FKU7"/>
<gene>
    <name evidence="2" type="ORF">LB941_08645</name>
</gene>
<evidence type="ECO:0000313" key="3">
    <source>
        <dbReference type="Proteomes" id="UP001139006"/>
    </source>
</evidence>
<reference evidence="2 3" key="1">
    <citation type="journal article" date="2023" name="Int. J. Syst. Evol. Microbiol.">
        <title>Ligilactobacillus ubinensis sp. nov., a novel species isolated from the wild ferment of a durian fruit (Durio zibethinus).</title>
        <authorList>
            <person name="Heng Y.C."/>
            <person name="Menon N."/>
            <person name="Chen B."/>
            <person name="Loo B.Z.L."/>
            <person name="Wong G.W.J."/>
            <person name="Lim A.C.H."/>
            <person name="Silvaraju S."/>
            <person name="Kittelmann S."/>
        </authorList>
    </citation>
    <scope>NUCLEOTIDE SEQUENCE [LARGE SCALE GENOMIC DNA]</scope>
    <source>
        <strain evidence="2 3">WILCCON 0076</strain>
    </source>
</reference>
<dbReference type="RefSeq" id="WP_253361216.1">
    <property type="nucleotide sequence ID" value="NZ_JAIULA010000017.1"/>
</dbReference>
<evidence type="ECO:0000259" key="1">
    <source>
        <dbReference type="Pfam" id="PF13349"/>
    </source>
</evidence>
<name>A0A9X2FKU7_9LACO</name>
<feature type="domain" description="DUF4097" evidence="1">
    <location>
        <begin position="58"/>
        <end position="318"/>
    </location>
</feature>
<proteinExistence type="predicted"/>
<keyword evidence="3" id="KW-1185">Reference proteome</keyword>
<organism evidence="2 3">
    <name type="scientific">Ligilactobacillus ubinensis</name>
    <dbReference type="NCBI Taxonomy" id="2876789"/>
    <lineage>
        <taxon>Bacteria</taxon>
        <taxon>Bacillati</taxon>
        <taxon>Bacillota</taxon>
        <taxon>Bacilli</taxon>
        <taxon>Lactobacillales</taxon>
        <taxon>Lactobacillaceae</taxon>
        <taxon>Ligilactobacillus</taxon>
    </lineage>
</organism>
<dbReference type="Pfam" id="PF13349">
    <property type="entry name" value="DUF4097"/>
    <property type="match status" value="1"/>
</dbReference>
<sequence length="319" mass="34638">MMKKLIKYGLILLGIGSILLVFAISKGGMRTVWFDGMLPKIVNNKKVITKNKQVSNFSNIQINVKDINVKVIAGKEYAVKYIGKKEIQPKVNVTKGVLKITSTKTETSAVSVSVGFDFGRNQKNNELIITVPRNKTLTNVQIVAQGDSIKLQETKIESLLLQSEDADINISNAKIAVNQKIKTEDGDISVKHTSIVAGTIASGDGDATISDATLTDVKLKNQDGDIDISKAELNSSSSRSADGDMTFKKVKITNGYQATTEDGDITVSGMQAAGYKTRSTDGDNRLYTKKSSTGRLLKLNSEQDNIFTATTEDGDIHIR</sequence>
<dbReference type="EMBL" id="JAIULA010000017">
    <property type="protein sequence ID" value="MCP0887402.1"/>
    <property type="molecule type" value="Genomic_DNA"/>
</dbReference>
<dbReference type="Proteomes" id="UP001139006">
    <property type="component" value="Unassembled WGS sequence"/>
</dbReference>
<protein>
    <submittedName>
        <fullName evidence="2">DUF4097 domain-containing protein</fullName>
    </submittedName>
</protein>
<evidence type="ECO:0000313" key="2">
    <source>
        <dbReference type="EMBL" id="MCP0887402.1"/>
    </source>
</evidence>
<dbReference type="InterPro" id="IPR025164">
    <property type="entry name" value="Toastrack_DUF4097"/>
</dbReference>